<proteinExistence type="predicted"/>
<dbReference type="PANTHER" id="PTHR32251:SF23">
    <property type="entry name" value="3-OXO-5-ALPHA-STEROID 4-DEHYDROGENASE (DUF1295)"/>
    <property type="match status" value="1"/>
</dbReference>
<feature type="transmembrane region" description="Helical" evidence="1">
    <location>
        <begin position="171"/>
        <end position="189"/>
    </location>
</feature>
<evidence type="ECO:0008006" key="3">
    <source>
        <dbReference type="Google" id="ProtNLM"/>
    </source>
</evidence>
<name>A0A6S6S3S1_9BACT</name>
<evidence type="ECO:0000256" key="1">
    <source>
        <dbReference type="SAM" id="Phobius"/>
    </source>
</evidence>
<accession>A0A6S6S3S1</accession>
<gene>
    <name evidence="2" type="ORF">HELGO_WM28435</name>
</gene>
<dbReference type="InterPro" id="IPR010721">
    <property type="entry name" value="UstE-like"/>
</dbReference>
<dbReference type="Pfam" id="PF06966">
    <property type="entry name" value="DUF1295"/>
    <property type="match status" value="1"/>
</dbReference>
<dbReference type="EMBL" id="CACVAQ010000013">
    <property type="protein sequence ID" value="CAA6798964.1"/>
    <property type="molecule type" value="Genomic_DNA"/>
</dbReference>
<dbReference type="GO" id="GO:0016020">
    <property type="term" value="C:membrane"/>
    <property type="evidence" value="ECO:0007669"/>
    <property type="project" value="TreeGrafter"/>
</dbReference>
<reference evidence="2" key="1">
    <citation type="submission" date="2020-01" db="EMBL/GenBank/DDBJ databases">
        <authorList>
            <person name="Meier V. D."/>
            <person name="Meier V D."/>
        </authorList>
    </citation>
    <scope>NUCLEOTIDE SEQUENCE</scope>
    <source>
        <strain evidence="2">HLG_WM_MAG_10</strain>
    </source>
</reference>
<keyword evidence="1" id="KW-1133">Transmembrane helix</keyword>
<dbReference type="AlphaFoldDB" id="A0A6S6S3S1"/>
<dbReference type="PANTHER" id="PTHR32251">
    <property type="entry name" value="3-OXO-5-ALPHA-STEROID 4-DEHYDROGENASE"/>
    <property type="match status" value="1"/>
</dbReference>
<dbReference type="Gene3D" id="1.20.120.1630">
    <property type="match status" value="1"/>
</dbReference>
<evidence type="ECO:0000313" key="2">
    <source>
        <dbReference type="EMBL" id="CAA6798964.1"/>
    </source>
</evidence>
<organism evidence="2">
    <name type="scientific">uncultured Aureispira sp</name>
    <dbReference type="NCBI Taxonomy" id="1331704"/>
    <lineage>
        <taxon>Bacteria</taxon>
        <taxon>Pseudomonadati</taxon>
        <taxon>Bacteroidota</taxon>
        <taxon>Saprospiria</taxon>
        <taxon>Saprospirales</taxon>
        <taxon>Saprospiraceae</taxon>
        <taxon>Aureispira</taxon>
        <taxon>environmental samples</taxon>
    </lineage>
</organism>
<protein>
    <recommendedName>
        <fullName evidence="3">Steroid 5-alpha reductase C-terminal domain-containing protein</fullName>
    </recommendedName>
</protein>
<feature type="transmembrane region" description="Helical" evidence="1">
    <location>
        <begin position="240"/>
        <end position="271"/>
    </location>
</feature>
<feature type="transmembrane region" description="Helical" evidence="1">
    <location>
        <begin position="136"/>
        <end position="159"/>
    </location>
</feature>
<keyword evidence="1" id="KW-0472">Membrane</keyword>
<keyword evidence="1" id="KW-0812">Transmembrane</keyword>
<feature type="transmembrane region" description="Helical" evidence="1">
    <location>
        <begin position="64"/>
        <end position="81"/>
    </location>
</feature>
<feature type="transmembrane region" description="Helical" evidence="1">
    <location>
        <begin position="87"/>
        <end position="105"/>
    </location>
</feature>
<sequence length="305" mass="35529">MLVTILLLIFTLLVVPFVSFNYGTPLSDLQETILWDSSYILMGATAYCFIVGELARNNSQVDKLWSVVPIVYAWYITYAGGWDNRMILMSILVSIWGIRLTLNFARRGGYSIKFWEGEEDYRWEVLRQRPGFNNNIVWFMFNLFFICGYQMTLIYLFTLPVLTGLSEAAPALMWADYLLAALFVFFVIIETLADQQQWVFQTEKYRRINANEDLGAYAHGFVRTGLWGKMRHPNYMAEQAIWVIFYLFSIIATGEPLNWSIAGALLLLILFKSSSDFSEGLTTKKYPEYKEYQKTVPRFLPFTKW</sequence>
<feature type="transmembrane region" description="Helical" evidence="1">
    <location>
        <begin position="33"/>
        <end position="52"/>
    </location>
</feature>